<evidence type="ECO:0000313" key="2">
    <source>
        <dbReference type="Proteomes" id="UP001060085"/>
    </source>
</evidence>
<evidence type="ECO:0000313" key="1">
    <source>
        <dbReference type="EMBL" id="KAI5661526.1"/>
    </source>
</evidence>
<accession>A0ACC0ALD5</accession>
<name>A0ACC0ALD5_CATRO</name>
<sequence length="519" mass="56079">MGKLSQQQLPVLQPQRRGGSVEGVGSRIFCCRRCSIGLSRIAKEFNFKCLLVLLLTLALSVYALFSVLPLHSNQSVFDAKESIKLRATAQAYFRLQKPASELIPHISELEDEILGEIGVPPSKVAILSMHQPGGSNWTDVVFGVLPPLLNVSMDPVVLSLLKSTLVALYLEEANLTLSNTTFGQPFSFDILKFPGGLTLIPEQNSHFGEIPDIFFNFTLNNSIDEIKENFMALNKQLRFGLHLMPDENVYIQVTNKKGSTRDPPVVVEASITSDLGRMTLQRLRQLAEIIRGSSRKNLGLDNSVFGKVKEVILSSRFNHPAHALPPSPSPSPSRSPCSSPYPSPDSSWDTGPSVSPAPGSQSDPPSPVRFHHSAPCSHCHASTPASRQALAPSPNYHSPRPPSIPNTPAPSVMHNSSNRGHSSSPSSSPTSHTNRNLSPAASSLPPPKDPKSEMPLGPSPLPVVSYVSTHGQNNGKGRDPVSSPGVLPSISESSSSVLLSSTYKICWICLLELLMLNLL</sequence>
<dbReference type="Proteomes" id="UP001060085">
    <property type="component" value="Linkage Group LG05"/>
</dbReference>
<gene>
    <name evidence="1" type="ORF">M9H77_20849</name>
</gene>
<proteinExistence type="predicted"/>
<comment type="caution">
    <text evidence="1">The sequence shown here is derived from an EMBL/GenBank/DDBJ whole genome shotgun (WGS) entry which is preliminary data.</text>
</comment>
<organism evidence="1 2">
    <name type="scientific">Catharanthus roseus</name>
    <name type="common">Madagascar periwinkle</name>
    <name type="synonym">Vinca rosea</name>
    <dbReference type="NCBI Taxonomy" id="4058"/>
    <lineage>
        <taxon>Eukaryota</taxon>
        <taxon>Viridiplantae</taxon>
        <taxon>Streptophyta</taxon>
        <taxon>Embryophyta</taxon>
        <taxon>Tracheophyta</taxon>
        <taxon>Spermatophyta</taxon>
        <taxon>Magnoliopsida</taxon>
        <taxon>eudicotyledons</taxon>
        <taxon>Gunneridae</taxon>
        <taxon>Pentapetalae</taxon>
        <taxon>asterids</taxon>
        <taxon>lamiids</taxon>
        <taxon>Gentianales</taxon>
        <taxon>Apocynaceae</taxon>
        <taxon>Rauvolfioideae</taxon>
        <taxon>Vinceae</taxon>
        <taxon>Catharanthinae</taxon>
        <taxon>Catharanthus</taxon>
    </lineage>
</organism>
<keyword evidence="2" id="KW-1185">Reference proteome</keyword>
<reference evidence="2" key="1">
    <citation type="journal article" date="2023" name="Nat. Plants">
        <title>Single-cell RNA sequencing provides a high-resolution roadmap for understanding the multicellular compartmentation of specialized metabolism.</title>
        <authorList>
            <person name="Sun S."/>
            <person name="Shen X."/>
            <person name="Li Y."/>
            <person name="Li Y."/>
            <person name="Wang S."/>
            <person name="Li R."/>
            <person name="Zhang H."/>
            <person name="Shen G."/>
            <person name="Guo B."/>
            <person name="Wei J."/>
            <person name="Xu J."/>
            <person name="St-Pierre B."/>
            <person name="Chen S."/>
            <person name="Sun C."/>
        </authorList>
    </citation>
    <scope>NUCLEOTIDE SEQUENCE [LARGE SCALE GENOMIC DNA]</scope>
</reference>
<protein>
    <submittedName>
        <fullName evidence="1">Uncharacterized protein</fullName>
    </submittedName>
</protein>
<dbReference type="EMBL" id="CM044705">
    <property type="protein sequence ID" value="KAI5661526.1"/>
    <property type="molecule type" value="Genomic_DNA"/>
</dbReference>